<dbReference type="EMBL" id="JADOUF010000001">
    <property type="protein sequence ID" value="MBG6139055.1"/>
    <property type="molecule type" value="Genomic_DNA"/>
</dbReference>
<feature type="transmembrane region" description="Helical" evidence="2">
    <location>
        <begin position="6"/>
        <end position="27"/>
    </location>
</feature>
<evidence type="ECO:0000313" key="4">
    <source>
        <dbReference type="Proteomes" id="UP000622552"/>
    </source>
</evidence>
<keyword evidence="2" id="KW-0812">Transmembrane</keyword>
<dbReference type="AlphaFoldDB" id="A0A8J7GS79"/>
<sequence length="106" mass="11643">MKKWVIALIIGLVVLLICCGVGLFVFYKFFDKATATRSAYDSVQEGESRSDAENAMGSSGLPSDQTKNPPSGTECRMWINRDTAKEGFELCYTDGRVSTKTTFAVN</sequence>
<keyword evidence="2" id="KW-0472">Membrane</keyword>
<reference evidence="3" key="1">
    <citation type="submission" date="2020-11" db="EMBL/GenBank/DDBJ databases">
        <title>Sequencing the genomes of 1000 actinobacteria strains.</title>
        <authorList>
            <person name="Klenk H.-P."/>
        </authorList>
    </citation>
    <scope>NUCLEOTIDE SEQUENCE</scope>
    <source>
        <strain evidence="3">DSM 45356</strain>
    </source>
</reference>
<accession>A0A8J7GS79</accession>
<keyword evidence="4" id="KW-1185">Reference proteome</keyword>
<dbReference type="RefSeq" id="WP_197005750.1">
    <property type="nucleotide sequence ID" value="NZ_BONS01000011.1"/>
</dbReference>
<feature type="compositionally biased region" description="Polar residues" evidence="1">
    <location>
        <begin position="56"/>
        <end position="71"/>
    </location>
</feature>
<organism evidence="3 4">
    <name type="scientific">Longispora fulva</name>
    <dbReference type="NCBI Taxonomy" id="619741"/>
    <lineage>
        <taxon>Bacteria</taxon>
        <taxon>Bacillati</taxon>
        <taxon>Actinomycetota</taxon>
        <taxon>Actinomycetes</taxon>
        <taxon>Micromonosporales</taxon>
        <taxon>Micromonosporaceae</taxon>
        <taxon>Longispora</taxon>
    </lineage>
</organism>
<keyword evidence="2" id="KW-1133">Transmembrane helix</keyword>
<protein>
    <submittedName>
        <fullName evidence="3">PSer/pThr/pTyr-binding forkhead associated (FHA) protein</fullName>
    </submittedName>
</protein>
<feature type="region of interest" description="Disordered" evidence="1">
    <location>
        <begin position="42"/>
        <end position="75"/>
    </location>
</feature>
<proteinExistence type="predicted"/>
<comment type="caution">
    <text evidence="3">The sequence shown here is derived from an EMBL/GenBank/DDBJ whole genome shotgun (WGS) entry which is preliminary data.</text>
</comment>
<evidence type="ECO:0000313" key="3">
    <source>
        <dbReference type="EMBL" id="MBG6139055.1"/>
    </source>
</evidence>
<gene>
    <name evidence="3" type="ORF">IW245_005249</name>
</gene>
<name>A0A8J7GS79_9ACTN</name>
<evidence type="ECO:0000256" key="2">
    <source>
        <dbReference type="SAM" id="Phobius"/>
    </source>
</evidence>
<evidence type="ECO:0000256" key="1">
    <source>
        <dbReference type="SAM" id="MobiDB-lite"/>
    </source>
</evidence>
<dbReference type="Proteomes" id="UP000622552">
    <property type="component" value="Unassembled WGS sequence"/>
</dbReference>